<dbReference type="RefSeq" id="WP_188961023.1">
    <property type="nucleotide sequence ID" value="NZ_BMOE01000002.1"/>
</dbReference>
<evidence type="ECO:0000256" key="1">
    <source>
        <dbReference type="ARBA" id="ARBA00023015"/>
    </source>
</evidence>
<dbReference type="InterPro" id="IPR009057">
    <property type="entry name" value="Homeodomain-like_sf"/>
</dbReference>
<dbReference type="GO" id="GO:0000976">
    <property type="term" value="F:transcription cis-regulatory region binding"/>
    <property type="evidence" value="ECO:0007669"/>
    <property type="project" value="TreeGrafter"/>
</dbReference>
<dbReference type="InterPro" id="IPR018060">
    <property type="entry name" value="HTH_AraC"/>
</dbReference>
<dbReference type="Pfam" id="PF12833">
    <property type="entry name" value="HTH_18"/>
    <property type="match status" value="1"/>
</dbReference>
<gene>
    <name evidence="5" type="ORF">GCM10008939_08390</name>
</gene>
<evidence type="ECO:0000256" key="3">
    <source>
        <dbReference type="ARBA" id="ARBA00023163"/>
    </source>
</evidence>
<evidence type="ECO:0000259" key="4">
    <source>
        <dbReference type="PROSITE" id="PS01124"/>
    </source>
</evidence>
<protein>
    <submittedName>
        <fullName evidence="5">Transcriptional regulator</fullName>
    </submittedName>
</protein>
<sequence>MGDRHRRRDAPQVQGSLQFAPVLWRTLLDLVGEGQDGDPALYLTAWRDDVLHLRPPPTLTTRQVNAIVDTVLRRQAHVPALGIEIGGRQTLTSFGPAGIAMMTSPTLGEALQVGLKYQRLIGTPLLLDARYTAGEVQLHLHGGLHLHPHVEGFLAEELLSSLLAIIRSETGQDLRAARVEIARADLPLTARLHHQRTFRNVEFGSGAYLLAFPEQALRLPLLRHDPVTHQDALQWCDRLANTHGHGTHAPTDVRVRDQLRVLSPDARRLSDVARALNLHPRTVRHHLELLGTSFREVRADMIREQADEWLRHSDLSVEEIAQRLGFSDARSFRRALKLWTGLTPLDVRRTR</sequence>
<organism evidence="5 6">
    <name type="scientific">Deinococcus aquiradiocola</name>
    <dbReference type="NCBI Taxonomy" id="393059"/>
    <lineage>
        <taxon>Bacteria</taxon>
        <taxon>Thermotogati</taxon>
        <taxon>Deinococcota</taxon>
        <taxon>Deinococci</taxon>
        <taxon>Deinococcales</taxon>
        <taxon>Deinococcaceae</taxon>
        <taxon>Deinococcus</taxon>
    </lineage>
</organism>
<keyword evidence="1" id="KW-0805">Transcription regulation</keyword>
<dbReference type="Pfam" id="PF12625">
    <property type="entry name" value="Arabinose_bd"/>
    <property type="match status" value="1"/>
</dbReference>
<feature type="domain" description="HTH araC/xylS-type" evidence="4">
    <location>
        <begin position="268"/>
        <end position="350"/>
    </location>
</feature>
<proteinExistence type="predicted"/>
<dbReference type="SUPFAM" id="SSF46689">
    <property type="entry name" value="Homeodomain-like"/>
    <property type="match status" value="1"/>
</dbReference>
<dbReference type="Proteomes" id="UP000635726">
    <property type="component" value="Unassembled WGS sequence"/>
</dbReference>
<dbReference type="Gene3D" id="1.10.10.60">
    <property type="entry name" value="Homeodomain-like"/>
    <property type="match status" value="1"/>
</dbReference>
<evidence type="ECO:0000313" key="5">
    <source>
        <dbReference type="EMBL" id="GGJ66570.1"/>
    </source>
</evidence>
<dbReference type="InterPro" id="IPR032687">
    <property type="entry name" value="AraC-type_N"/>
</dbReference>
<dbReference type="AlphaFoldDB" id="A0A917P8C9"/>
<dbReference type="PANTHER" id="PTHR47894">
    <property type="entry name" value="HTH-TYPE TRANSCRIPTIONAL REGULATOR GADX"/>
    <property type="match status" value="1"/>
</dbReference>
<dbReference type="EMBL" id="BMOE01000002">
    <property type="protein sequence ID" value="GGJ66570.1"/>
    <property type="molecule type" value="Genomic_DNA"/>
</dbReference>
<keyword evidence="2" id="KW-0238">DNA-binding</keyword>
<reference evidence="5" key="1">
    <citation type="journal article" date="2014" name="Int. J. Syst. Evol. Microbiol.">
        <title>Complete genome sequence of Corynebacterium casei LMG S-19264T (=DSM 44701T), isolated from a smear-ripened cheese.</title>
        <authorList>
            <consortium name="US DOE Joint Genome Institute (JGI-PGF)"/>
            <person name="Walter F."/>
            <person name="Albersmeier A."/>
            <person name="Kalinowski J."/>
            <person name="Ruckert C."/>
        </authorList>
    </citation>
    <scope>NUCLEOTIDE SEQUENCE</scope>
    <source>
        <strain evidence="5">JCM 14371</strain>
    </source>
</reference>
<keyword evidence="6" id="KW-1185">Reference proteome</keyword>
<dbReference type="PANTHER" id="PTHR47894:SF1">
    <property type="entry name" value="HTH-TYPE TRANSCRIPTIONAL REGULATOR VQSM"/>
    <property type="match status" value="1"/>
</dbReference>
<accession>A0A917P8C9</accession>
<dbReference type="GO" id="GO:0005829">
    <property type="term" value="C:cytosol"/>
    <property type="evidence" value="ECO:0007669"/>
    <property type="project" value="TreeGrafter"/>
</dbReference>
<reference evidence="5" key="2">
    <citation type="submission" date="2020-09" db="EMBL/GenBank/DDBJ databases">
        <authorList>
            <person name="Sun Q."/>
            <person name="Ohkuma M."/>
        </authorList>
    </citation>
    <scope>NUCLEOTIDE SEQUENCE</scope>
    <source>
        <strain evidence="5">JCM 14371</strain>
    </source>
</reference>
<dbReference type="SMART" id="SM00342">
    <property type="entry name" value="HTH_ARAC"/>
    <property type="match status" value="1"/>
</dbReference>
<name>A0A917P8C9_9DEIO</name>
<comment type="caution">
    <text evidence="5">The sequence shown here is derived from an EMBL/GenBank/DDBJ whole genome shotgun (WGS) entry which is preliminary data.</text>
</comment>
<dbReference type="GO" id="GO:0003700">
    <property type="term" value="F:DNA-binding transcription factor activity"/>
    <property type="evidence" value="ECO:0007669"/>
    <property type="project" value="InterPro"/>
</dbReference>
<dbReference type="PROSITE" id="PS01124">
    <property type="entry name" value="HTH_ARAC_FAMILY_2"/>
    <property type="match status" value="1"/>
</dbReference>
<evidence type="ECO:0000313" key="6">
    <source>
        <dbReference type="Proteomes" id="UP000635726"/>
    </source>
</evidence>
<keyword evidence="3" id="KW-0804">Transcription</keyword>
<evidence type="ECO:0000256" key="2">
    <source>
        <dbReference type="ARBA" id="ARBA00023125"/>
    </source>
</evidence>